<evidence type="ECO:0000256" key="6">
    <source>
        <dbReference type="SAM" id="Phobius"/>
    </source>
</evidence>
<evidence type="ECO:0000256" key="2">
    <source>
        <dbReference type="ARBA" id="ARBA00008854"/>
    </source>
</evidence>
<keyword evidence="3 6" id="KW-0812">Transmembrane</keyword>
<name>G9HWD3_9PROT</name>
<gene>
    <name evidence="7" type="primary">mamQ</name>
</gene>
<dbReference type="Gene3D" id="1.20.1440.20">
    <property type="entry name" value="LemA-like domain"/>
    <property type="match status" value="1"/>
</dbReference>
<dbReference type="InterPro" id="IPR023353">
    <property type="entry name" value="LemA-like_dom_sf"/>
</dbReference>
<protein>
    <submittedName>
        <fullName evidence="7">Magnetosome protein</fullName>
    </submittedName>
</protein>
<organism evidence="7">
    <name type="scientific">alpha proteobacterium LM-1</name>
    <dbReference type="NCBI Taxonomy" id="1008128"/>
    <lineage>
        <taxon>Bacteria</taxon>
        <taxon>Pseudomonadati</taxon>
        <taxon>Pseudomonadota</taxon>
        <taxon>Alphaproteobacteria</taxon>
    </lineage>
</organism>
<comment type="similarity">
    <text evidence="2">Belongs to the LemA family.</text>
</comment>
<evidence type="ECO:0000256" key="4">
    <source>
        <dbReference type="ARBA" id="ARBA00022989"/>
    </source>
</evidence>
<dbReference type="GO" id="GO:0016020">
    <property type="term" value="C:membrane"/>
    <property type="evidence" value="ECO:0007669"/>
    <property type="project" value="UniProtKB-SubCell"/>
</dbReference>
<comment type="subcellular location">
    <subcellularLocation>
        <location evidence="1">Membrane</location>
        <topology evidence="1">Single-pass membrane protein</topology>
    </subcellularLocation>
</comment>
<dbReference type="Pfam" id="PF04011">
    <property type="entry name" value="LemA"/>
    <property type="match status" value="1"/>
</dbReference>
<dbReference type="PANTHER" id="PTHR34478">
    <property type="entry name" value="PROTEIN LEMA"/>
    <property type="match status" value="1"/>
</dbReference>
<evidence type="ECO:0000256" key="1">
    <source>
        <dbReference type="ARBA" id="ARBA00004167"/>
    </source>
</evidence>
<dbReference type="InterPro" id="IPR007156">
    <property type="entry name" value="MamQ_LemA"/>
</dbReference>
<dbReference type="NCBIfam" id="NF040966">
    <property type="entry name" value="MamQ"/>
    <property type="match status" value="1"/>
</dbReference>
<dbReference type="SUPFAM" id="SSF140478">
    <property type="entry name" value="LemA-like"/>
    <property type="match status" value="1"/>
</dbReference>
<evidence type="ECO:0000313" key="7">
    <source>
        <dbReference type="EMBL" id="AEX00089.1"/>
    </source>
</evidence>
<dbReference type="PANTHER" id="PTHR34478:SF1">
    <property type="entry name" value="PROTEIN LEMA"/>
    <property type="match status" value="1"/>
</dbReference>
<proteinExistence type="inferred from homology"/>
<sequence>MKTAANEESNVSSLRRVRKDEELLSQLYVVDTPTTEPDRRTVRIALILSIVAVLGLVATLFLRYNTFITMREEVTAKHSNLDAAIQRRENLFGNLVMLTLSHASLEHSIFGNTSEKRAQSLGADADKAGALAGLEKMLQGGGLKAMDGGALSGMLGRLMAVVEQYPTIQSAETYKQMMNSLVDIEDRVLATRNEYNNSASLYNAAITKWPWDYFAYLTGFKRFDYFQPGSERAAPIISKDMIKTLLPSDQKNGEGQ</sequence>
<dbReference type="AlphaFoldDB" id="G9HWD3"/>
<dbReference type="EMBL" id="JN406509">
    <property type="protein sequence ID" value="AEX00089.1"/>
    <property type="molecule type" value="Genomic_DNA"/>
</dbReference>
<evidence type="ECO:0000256" key="3">
    <source>
        <dbReference type="ARBA" id="ARBA00022692"/>
    </source>
</evidence>
<reference evidence="7" key="1">
    <citation type="journal article" date="2012" name="Appl. Environ. Microbiol.">
        <title>Insight into the Evolution of Magnetotaxis in Magnetospirillum spp., Based on mam Gene Phylogeny.</title>
        <authorList>
            <person name="Lefevre C.T."/>
            <person name="Schmidt M.L."/>
            <person name="Viloria N."/>
            <person name="Trubitsyn D."/>
            <person name="Schuler D."/>
            <person name="Bazylinski D.A."/>
        </authorList>
    </citation>
    <scope>NUCLEOTIDE SEQUENCE</scope>
    <source>
        <strain evidence="7">LM-1</strain>
    </source>
</reference>
<keyword evidence="4 6" id="KW-1133">Transmembrane helix</keyword>
<keyword evidence="5 6" id="KW-0472">Membrane</keyword>
<accession>G9HWD3</accession>
<evidence type="ECO:0000256" key="5">
    <source>
        <dbReference type="ARBA" id="ARBA00023136"/>
    </source>
</evidence>
<feature type="transmembrane region" description="Helical" evidence="6">
    <location>
        <begin position="42"/>
        <end position="62"/>
    </location>
</feature>